<comment type="caution">
    <text evidence="2">The sequence shown here is derived from an EMBL/GenBank/DDBJ whole genome shotgun (WGS) entry which is preliminary data.</text>
</comment>
<dbReference type="Pfam" id="PF02104">
    <property type="entry name" value="SURF1"/>
    <property type="match status" value="1"/>
</dbReference>
<dbReference type="GO" id="GO:0005886">
    <property type="term" value="C:plasma membrane"/>
    <property type="evidence" value="ECO:0007669"/>
    <property type="project" value="UniProtKB-SubCell"/>
</dbReference>
<dbReference type="AlphaFoldDB" id="A0A1C0TLS3"/>
<keyword evidence="1" id="KW-0812">Transmembrane</keyword>
<sequence length="242" mass="27228">MRLFKKKTSTVLTILAVTIVVSVCFRLSYWQWQRAQEKQGYLTQIAMRSDSQWWGAATEPELLQGANATVSGHIDSTRWWLLDNQVVEGKVGYDLIVLFLPEGRTEFHALNLGFIAGGQDRKQLPVFELPTGKITVNVEFKIGEWSGFTLATTPNQSAHHDNVLQYLDHAFFSLDAGYQISPLLMIAKQAVFSAVEPHYQAVVMSPDKHRAYALQWLLIGISAGVIAFFACRHKNLGSSHYE</sequence>
<dbReference type="PROSITE" id="PS50895">
    <property type="entry name" value="SURF1"/>
    <property type="match status" value="1"/>
</dbReference>
<reference evidence="3" key="1">
    <citation type="submission" date="2016-07" db="EMBL/GenBank/DDBJ databases">
        <authorList>
            <person name="Florea S."/>
            <person name="Webb J.S."/>
            <person name="Jaromczyk J."/>
            <person name="Schardl C.L."/>
        </authorList>
    </citation>
    <scope>NUCLEOTIDE SEQUENCE [LARGE SCALE GENOMIC DNA]</scope>
    <source>
        <strain evidence="3">IPB1</strain>
    </source>
</reference>
<dbReference type="CDD" id="cd06662">
    <property type="entry name" value="SURF1"/>
    <property type="match status" value="1"/>
</dbReference>
<accession>A0A1C0TLS3</accession>
<keyword evidence="1" id="KW-1003">Cell membrane</keyword>
<dbReference type="OrthoDB" id="9789940at2"/>
<keyword evidence="1" id="KW-0472">Membrane</keyword>
<proteinExistence type="inferred from homology"/>
<dbReference type="Proteomes" id="UP000093366">
    <property type="component" value="Unassembled WGS sequence"/>
</dbReference>
<evidence type="ECO:0000313" key="2">
    <source>
        <dbReference type="EMBL" id="OCQ19630.1"/>
    </source>
</evidence>
<dbReference type="EMBL" id="MAUJ01000008">
    <property type="protein sequence ID" value="OCQ19630.1"/>
    <property type="molecule type" value="Genomic_DNA"/>
</dbReference>
<comment type="subcellular location">
    <subcellularLocation>
        <location evidence="1">Cell membrane</location>
        <topology evidence="1">Multi-pass membrane protein</topology>
    </subcellularLocation>
</comment>
<dbReference type="InterPro" id="IPR002994">
    <property type="entry name" value="Surf1/Shy1"/>
</dbReference>
<gene>
    <name evidence="2" type="ORF">A7985_19605</name>
</gene>
<feature type="transmembrane region" description="Helical" evidence="1">
    <location>
        <begin position="212"/>
        <end position="231"/>
    </location>
</feature>
<name>A0A1C0TLS3_9GAMM</name>
<keyword evidence="1" id="KW-1133">Transmembrane helix</keyword>
<comment type="similarity">
    <text evidence="1">Belongs to the SURF1 family.</text>
</comment>
<comment type="caution">
    <text evidence="1">Lacks conserved residue(s) required for the propagation of feature annotation.</text>
</comment>
<organism evidence="2 3">
    <name type="scientific">Pseudoalteromonas luteoviolacea</name>
    <dbReference type="NCBI Taxonomy" id="43657"/>
    <lineage>
        <taxon>Bacteria</taxon>
        <taxon>Pseudomonadati</taxon>
        <taxon>Pseudomonadota</taxon>
        <taxon>Gammaproteobacteria</taxon>
        <taxon>Alteromonadales</taxon>
        <taxon>Pseudoalteromonadaceae</taxon>
        <taxon>Pseudoalteromonas</taxon>
    </lineage>
</organism>
<evidence type="ECO:0000256" key="1">
    <source>
        <dbReference type="RuleBase" id="RU363076"/>
    </source>
</evidence>
<protein>
    <recommendedName>
        <fullName evidence="1">SURF1-like protein</fullName>
    </recommendedName>
</protein>
<evidence type="ECO:0000313" key="3">
    <source>
        <dbReference type="Proteomes" id="UP000093366"/>
    </source>
</evidence>